<evidence type="ECO:0000256" key="1">
    <source>
        <dbReference type="ARBA" id="ARBA00012210"/>
    </source>
</evidence>
<evidence type="ECO:0000313" key="6">
    <source>
        <dbReference type="Proteomes" id="UP000191500"/>
    </source>
</evidence>
<dbReference type="Proteomes" id="UP000191500">
    <property type="component" value="Unassembled WGS sequence"/>
</dbReference>
<keyword evidence="6" id="KW-1185">Reference proteome</keyword>
<dbReference type="Pfam" id="PF12796">
    <property type="entry name" value="Ank_2"/>
    <property type="match status" value="3"/>
</dbReference>
<dbReference type="Pfam" id="PF13606">
    <property type="entry name" value="Ank_3"/>
    <property type="match status" value="1"/>
</dbReference>
<feature type="repeat" description="ANK" evidence="4">
    <location>
        <begin position="339"/>
        <end position="371"/>
    </location>
</feature>
<dbReference type="InterPro" id="IPR002110">
    <property type="entry name" value="Ankyrin_rpt"/>
</dbReference>
<dbReference type="SUPFAM" id="SSF48403">
    <property type="entry name" value="Ankyrin repeat"/>
    <property type="match status" value="2"/>
</dbReference>
<dbReference type="InterPro" id="IPR036770">
    <property type="entry name" value="Ankyrin_rpt-contain_sf"/>
</dbReference>
<dbReference type="EMBL" id="MDDG01000004">
    <property type="protein sequence ID" value="OQE41920.1"/>
    <property type="molecule type" value="Genomic_DNA"/>
</dbReference>
<keyword evidence="2" id="KW-0677">Repeat</keyword>
<dbReference type="EC" id="2.3.1.225" evidence="1"/>
<protein>
    <recommendedName>
        <fullName evidence="1">protein S-acyltransferase</fullName>
        <ecNumber evidence="1">2.3.1.225</ecNumber>
    </recommendedName>
</protein>
<dbReference type="PANTHER" id="PTHR24161:SF85">
    <property type="entry name" value="PALMITOYLTRANSFERASE HIP14"/>
    <property type="match status" value="1"/>
</dbReference>
<gene>
    <name evidence="5" type="ORF">PENCOP_c004G01143</name>
</gene>
<sequence>MEGPTRPTQSNVDIIDEGGIHICPILTARSGAFHIMMALSRLPNELLLAIADHLKRLADVNGLAQTNHRCYAMLNRQLYVYAIKVLGKIEFYWAVENGRSKTVQRFLDAAAIIGTDSADTRETSFNAAAQINCQGTLAGAVRFVHVEVVELLLNYGVNLEYEFVQSGMRPLHIAAEGNEGQMIKFLLDYGVSLYSLDEVNTSALHIATLNGSSDAVHMLLDYGFDPNFIDDEGDAPIHSAARSYRCKSTDLPKDVSAVTSALLENDHTTRVGLLLKHGVNPDGLDANGNPQEPMPIEGFREMVHEKVSDFSDRLARAGSQRSRRALTGTWGGPNVKDPNGDMPLHLAVRDNNCAIAGRLIKKGASLESRDCHGWTLVDWALRFGGHKMVQLLRDKGASGGFLSWSGGDPIFRALEYGHTLRSNPLEGYFCRRTLLTGGGNSTTGHQEPWLRYRYPGDRHRREPHKCVNMVEWLLDEESKVDYRDSLGRTVLHQAAFLLLKRGADPMSKDSFGRIPLHMACSLLGHVAEDAFEILLEASSDPNSRNINGETSLHQAARAGFYGVPRMLLADDRADLMAKNNNSNTALHLAVLRGCRGRGDEMIRELRKASIDCSMVKNDGQTAINIAQDLEKEGTIIALSFFQYNIYLQDNRKCGLF</sequence>
<evidence type="ECO:0000256" key="2">
    <source>
        <dbReference type="ARBA" id="ARBA00022737"/>
    </source>
</evidence>
<proteinExistence type="predicted"/>
<dbReference type="GO" id="GO:0019706">
    <property type="term" value="F:protein-cysteine S-palmitoyltransferase activity"/>
    <property type="evidence" value="ECO:0007669"/>
    <property type="project" value="UniProtKB-EC"/>
</dbReference>
<dbReference type="AlphaFoldDB" id="A0A1V6UU23"/>
<evidence type="ECO:0000313" key="5">
    <source>
        <dbReference type="EMBL" id="OQE41920.1"/>
    </source>
</evidence>
<feature type="repeat" description="ANK" evidence="4">
    <location>
        <begin position="199"/>
        <end position="231"/>
    </location>
</feature>
<dbReference type="PANTHER" id="PTHR24161">
    <property type="entry name" value="ANK_REP_REGION DOMAIN-CONTAINING PROTEIN-RELATED"/>
    <property type="match status" value="1"/>
</dbReference>
<keyword evidence="3 4" id="KW-0040">ANK repeat</keyword>
<feature type="repeat" description="ANK" evidence="4">
    <location>
        <begin position="166"/>
        <end position="198"/>
    </location>
</feature>
<accession>A0A1V6UU23</accession>
<dbReference type="STRING" id="36646.A0A1V6UU23"/>
<dbReference type="Gene3D" id="1.25.40.20">
    <property type="entry name" value="Ankyrin repeat-containing domain"/>
    <property type="match status" value="3"/>
</dbReference>
<organism evidence="5 6">
    <name type="scientific">Penicillium coprophilum</name>
    <dbReference type="NCBI Taxonomy" id="36646"/>
    <lineage>
        <taxon>Eukaryota</taxon>
        <taxon>Fungi</taxon>
        <taxon>Dikarya</taxon>
        <taxon>Ascomycota</taxon>
        <taxon>Pezizomycotina</taxon>
        <taxon>Eurotiomycetes</taxon>
        <taxon>Eurotiomycetidae</taxon>
        <taxon>Eurotiales</taxon>
        <taxon>Aspergillaceae</taxon>
        <taxon>Penicillium</taxon>
    </lineage>
</organism>
<dbReference type="PROSITE" id="PS50297">
    <property type="entry name" value="ANK_REP_REGION"/>
    <property type="match status" value="3"/>
</dbReference>
<evidence type="ECO:0000256" key="3">
    <source>
        <dbReference type="ARBA" id="ARBA00023043"/>
    </source>
</evidence>
<comment type="caution">
    <text evidence="5">The sequence shown here is derived from an EMBL/GenBank/DDBJ whole genome shotgun (WGS) entry which is preliminary data.</text>
</comment>
<dbReference type="SMART" id="SM00248">
    <property type="entry name" value="ANK"/>
    <property type="match status" value="10"/>
</dbReference>
<dbReference type="PROSITE" id="PS50088">
    <property type="entry name" value="ANK_REPEAT"/>
    <property type="match status" value="3"/>
</dbReference>
<evidence type="ECO:0000256" key="4">
    <source>
        <dbReference type="PROSITE-ProRule" id="PRU00023"/>
    </source>
</evidence>
<name>A0A1V6UU23_9EURO</name>
<reference evidence="6" key="1">
    <citation type="journal article" date="2017" name="Nat. Microbiol.">
        <title>Global analysis of biosynthetic gene clusters reveals vast potential of secondary metabolite production in Penicillium species.</title>
        <authorList>
            <person name="Nielsen J.C."/>
            <person name="Grijseels S."/>
            <person name="Prigent S."/>
            <person name="Ji B."/>
            <person name="Dainat J."/>
            <person name="Nielsen K.F."/>
            <person name="Frisvad J.C."/>
            <person name="Workman M."/>
            <person name="Nielsen J."/>
        </authorList>
    </citation>
    <scope>NUCLEOTIDE SEQUENCE [LARGE SCALE GENOMIC DNA]</scope>
    <source>
        <strain evidence="6">IBT 31321</strain>
    </source>
</reference>